<keyword evidence="8" id="KW-1185">Reference proteome</keyword>
<dbReference type="EMBL" id="CAXKWB010002779">
    <property type="protein sequence ID" value="CAL4067705.1"/>
    <property type="molecule type" value="Genomic_DNA"/>
</dbReference>
<dbReference type="PANTHER" id="PTHR10961">
    <property type="entry name" value="PEROXISOMAL SARCOSINE OXIDASE"/>
    <property type="match status" value="1"/>
</dbReference>
<dbReference type="GO" id="GO:0050031">
    <property type="term" value="F:L-pipecolate oxidase activity"/>
    <property type="evidence" value="ECO:0007669"/>
    <property type="project" value="TreeGrafter"/>
</dbReference>
<dbReference type="InterPro" id="IPR045170">
    <property type="entry name" value="MTOX"/>
</dbReference>
<dbReference type="Pfam" id="PF01266">
    <property type="entry name" value="DAO"/>
    <property type="match status" value="1"/>
</dbReference>
<evidence type="ECO:0000313" key="7">
    <source>
        <dbReference type="EMBL" id="CAL4067705.1"/>
    </source>
</evidence>
<gene>
    <name evidence="7" type="ORF">MNOR_LOCUS6662</name>
</gene>
<dbReference type="GO" id="GO:0005777">
    <property type="term" value="C:peroxisome"/>
    <property type="evidence" value="ECO:0007669"/>
    <property type="project" value="TreeGrafter"/>
</dbReference>
<dbReference type="GO" id="GO:0050660">
    <property type="term" value="F:flavin adenine dinucleotide binding"/>
    <property type="evidence" value="ECO:0007669"/>
    <property type="project" value="InterPro"/>
</dbReference>
<dbReference type="GO" id="GO:0008115">
    <property type="term" value="F:sarcosine oxidase activity"/>
    <property type="evidence" value="ECO:0007669"/>
    <property type="project" value="TreeGrafter"/>
</dbReference>
<keyword evidence="4" id="KW-0274">FAD</keyword>
<evidence type="ECO:0000256" key="3">
    <source>
        <dbReference type="ARBA" id="ARBA00022630"/>
    </source>
</evidence>
<dbReference type="InterPro" id="IPR006076">
    <property type="entry name" value="FAD-dep_OxRdtase"/>
</dbReference>
<proteinExistence type="inferred from homology"/>
<dbReference type="Proteomes" id="UP001497623">
    <property type="component" value="Unassembled WGS sequence"/>
</dbReference>
<dbReference type="Gene3D" id="3.50.50.60">
    <property type="entry name" value="FAD/NAD(P)-binding domain"/>
    <property type="match status" value="1"/>
</dbReference>
<reference evidence="7 8" key="1">
    <citation type="submission" date="2024-05" db="EMBL/GenBank/DDBJ databases">
        <authorList>
            <person name="Wallberg A."/>
        </authorList>
    </citation>
    <scope>NUCLEOTIDE SEQUENCE [LARGE SCALE GENOMIC DNA]</scope>
</reference>
<keyword evidence="5" id="KW-0560">Oxidoreductase</keyword>
<dbReference type="Gene3D" id="3.30.9.10">
    <property type="entry name" value="D-Amino Acid Oxidase, subunit A, domain 2"/>
    <property type="match status" value="1"/>
</dbReference>
<organism evidence="7 8">
    <name type="scientific">Meganyctiphanes norvegica</name>
    <name type="common">Northern krill</name>
    <name type="synonym">Thysanopoda norvegica</name>
    <dbReference type="NCBI Taxonomy" id="48144"/>
    <lineage>
        <taxon>Eukaryota</taxon>
        <taxon>Metazoa</taxon>
        <taxon>Ecdysozoa</taxon>
        <taxon>Arthropoda</taxon>
        <taxon>Crustacea</taxon>
        <taxon>Multicrustacea</taxon>
        <taxon>Malacostraca</taxon>
        <taxon>Eumalacostraca</taxon>
        <taxon>Eucarida</taxon>
        <taxon>Euphausiacea</taxon>
        <taxon>Euphausiidae</taxon>
        <taxon>Meganyctiphanes</taxon>
    </lineage>
</organism>
<keyword evidence="3" id="KW-0285">Flavoprotein</keyword>
<comment type="cofactor">
    <cofactor evidence="1">
        <name>FAD</name>
        <dbReference type="ChEBI" id="CHEBI:57692"/>
    </cofactor>
</comment>
<evidence type="ECO:0000256" key="1">
    <source>
        <dbReference type="ARBA" id="ARBA00001974"/>
    </source>
</evidence>
<comment type="similarity">
    <text evidence="2">Belongs to the MSOX/MTOX family.</text>
</comment>
<evidence type="ECO:0000256" key="2">
    <source>
        <dbReference type="ARBA" id="ARBA00010989"/>
    </source>
</evidence>
<dbReference type="InterPro" id="IPR036188">
    <property type="entry name" value="FAD/NAD-bd_sf"/>
</dbReference>
<name>A0AAV2Q0K9_MEGNR</name>
<evidence type="ECO:0000259" key="6">
    <source>
        <dbReference type="Pfam" id="PF01266"/>
    </source>
</evidence>
<sequence>MEALKKQQQQQHMECQVAVVGAGVMGLSAALHLARMGKDTLLVDQFPRLHSNGSSGGRSRAIRQANQGHPALTSIMSAARNAWKNLEVEGGTQLYVPKSMVTLGNSEDSFSMEQMHRCAVAIEEATGEPPDWPSIDEANHMLGSRFPSHYVAQMDTTAGVLRADQCLKTLLKLFQSSGGRMVDNWDVKKIIPGKPVILYGEKGTIIADAVVLCPGVWAEKVLRPLQVNLPKLKLERICLEYWQTVEPDKAPPYVFIDLSNTSHPYYSLPPVEYPDLVKMVYHGGVVLNNVNEIEEVDLQSERDRSREYVKRFFPGLNPQSVREEYCLYTTTPDKEFIVDYHPRHNNIVYGVGFSGMGFKVGPVVGQTLAEMVTGNPTSLDFSAFSLARFGSKI</sequence>
<dbReference type="PANTHER" id="PTHR10961:SF46">
    <property type="entry name" value="PEROXISOMAL SARCOSINE OXIDASE"/>
    <property type="match status" value="1"/>
</dbReference>
<feature type="domain" description="FAD dependent oxidoreductase" evidence="6">
    <location>
        <begin position="17"/>
        <end position="371"/>
    </location>
</feature>
<dbReference type="AlphaFoldDB" id="A0AAV2Q0K9"/>
<evidence type="ECO:0000256" key="4">
    <source>
        <dbReference type="ARBA" id="ARBA00022827"/>
    </source>
</evidence>
<evidence type="ECO:0000256" key="5">
    <source>
        <dbReference type="ARBA" id="ARBA00023002"/>
    </source>
</evidence>
<dbReference type="SUPFAM" id="SSF51905">
    <property type="entry name" value="FAD/NAD(P)-binding domain"/>
    <property type="match status" value="1"/>
</dbReference>
<accession>A0AAV2Q0K9</accession>
<comment type="caution">
    <text evidence="7">The sequence shown here is derived from an EMBL/GenBank/DDBJ whole genome shotgun (WGS) entry which is preliminary data.</text>
</comment>
<evidence type="ECO:0000313" key="8">
    <source>
        <dbReference type="Proteomes" id="UP001497623"/>
    </source>
</evidence>
<dbReference type="GO" id="GO:0033514">
    <property type="term" value="P:L-lysine catabolic process to acetyl-CoA via L-pipecolate"/>
    <property type="evidence" value="ECO:0007669"/>
    <property type="project" value="TreeGrafter"/>
</dbReference>
<dbReference type="SUPFAM" id="SSF54373">
    <property type="entry name" value="FAD-linked reductases, C-terminal domain"/>
    <property type="match status" value="1"/>
</dbReference>
<protein>
    <recommendedName>
        <fullName evidence="6">FAD dependent oxidoreductase domain-containing protein</fullName>
    </recommendedName>
</protein>